<dbReference type="Pfam" id="PF22272">
    <property type="entry name" value="LEA_3b"/>
    <property type="match status" value="1"/>
</dbReference>
<dbReference type="EMBL" id="CACSLK010015718">
    <property type="protein sequence ID" value="CAA0817127.1"/>
    <property type="molecule type" value="Genomic_DNA"/>
</dbReference>
<dbReference type="InterPro" id="IPR039291">
    <property type="entry name" value="At5g17165-like"/>
</dbReference>
<gene>
    <name evidence="3" type="ORF">SHERM_16804</name>
</gene>
<organism evidence="3 4">
    <name type="scientific">Striga hermonthica</name>
    <name type="common">Purple witchweed</name>
    <name type="synonym">Buchnera hermonthica</name>
    <dbReference type="NCBI Taxonomy" id="68872"/>
    <lineage>
        <taxon>Eukaryota</taxon>
        <taxon>Viridiplantae</taxon>
        <taxon>Streptophyta</taxon>
        <taxon>Embryophyta</taxon>
        <taxon>Tracheophyta</taxon>
        <taxon>Spermatophyta</taxon>
        <taxon>Magnoliopsida</taxon>
        <taxon>eudicotyledons</taxon>
        <taxon>Gunneridae</taxon>
        <taxon>Pentapetalae</taxon>
        <taxon>asterids</taxon>
        <taxon>lamiids</taxon>
        <taxon>Lamiales</taxon>
        <taxon>Orobanchaceae</taxon>
        <taxon>Buchnereae</taxon>
        <taxon>Striga</taxon>
    </lineage>
</organism>
<keyword evidence="4" id="KW-1185">Reference proteome</keyword>
<feature type="signal peptide" evidence="2">
    <location>
        <begin position="1"/>
        <end position="21"/>
    </location>
</feature>
<evidence type="ECO:0000313" key="3">
    <source>
        <dbReference type="EMBL" id="CAA0817127.1"/>
    </source>
</evidence>
<evidence type="ECO:0000256" key="2">
    <source>
        <dbReference type="SAM" id="SignalP"/>
    </source>
</evidence>
<dbReference type="AlphaFoldDB" id="A0A9N7N0B2"/>
<keyword evidence="2" id="KW-0732">Signal</keyword>
<proteinExistence type="predicted"/>
<dbReference type="OrthoDB" id="606645at2759"/>
<dbReference type="PANTHER" id="PTHR35122:SF2">
    <property type="entry name" value="OS04G0598000 PROTEIN"/>
    <property type="match status" value="1"/>
</dbReference>
<evidence type="ECO:0008006" key="5">
    <source>
        <dbReference type="Google" id="ProtNLM"/>
    </source>
</evidence>
<name>A0A9N7N0B2_STRHE</name>
<reference evidence="3" key="1">
    <citation type="submission" date="2019-12" db="EMBL/GenBank/DDBJ databases">
        <authorList>
            <person name="Scholes J."/>
        </authorList>
    </citation>
    <scope>NUCLEOTIDE SEQUENCE</scope>
</reference>
<dbReference type="Proteomes" id="UP001153555">
    <property type="component" value="Unassembled WGS sequence"/>
</dbReference>
<accession>A0A9N7N0B2</accession>
<evidence type="ECO:0000256" key="1">
    <source>
        <dbReference type="SAM" id="MobiDB-lite"/>
    </source>
</evidence>
<dbReference type="PANTHER" id="PTHR35122">
    <property type="entry name" value="OSJNBA0093F12.14 PROTEIN"/>
    <property type="match status" value="1"/>
</dbReference>
<feature type="region of interest" description="Disordered" evidence="1">
    <location>
        <begin position="70"/>
        <end position="102"/>
    </location>
</feature>
<comment type="caution">
    <text evidence="3">The sequence shown here is derived from an EMBL/GenBank/DDBJ whole genome shotgun (WGS) entry which is preliminary data.</text>
</comment>
<evidence type="ECO:0000313" key="4">
    <source>
        <dbReference type="Proteomes" id="UP001153555"/>
    </source>
</evidence>
<protein>
    <recommendedName>
        <fullName evidence="5">Late embryogenesis abundant protein</fullName>
    </recommendedName>
</protein>
<sequence length="126" mass="13821">MWGLPPIPMLTGLACFGKLLAAQLRSQEPVIISALSLRRAVHVSAYDKNEEDDHVRPTLVPDYVISTQPDNYWAPHPKTGVFGPTTDEKPASDGESNLPTNAGLDSVLEQKAFFRPMEDLEKPGAH</sequence>
<feature type="chain" id="PRO_5040334473" description="Late embryogenesis abundant protein" evidence="2">
    <location>
        <begin position="22"/>
        <end position="126"/>
    </location>
</feature>